<dbReference type="PANTHER" id="PTHR43908:SF3">
    <property type="entry name" value="AT29763P-RELATED"/>
    <property type="match status" value="1"/>
</dbReference>
<dbReference type="PRINTS" id="PR00625">
    <property type="entry name" value="JDOMAIN"/>
</dbReference>
<dbReference type="PROSITE" id="PS00636">
    <property type="entry name" value="DNAJ_1"/>
    <property type="match status" value="1"/>
</dbReference>
<dbReference type="PROSITE" id="PS50076">
    <property type="entry name" value="DNAJ_2"/>
    <property type="match status" value="1"/>
</dbReference>
<sequence length="725" mass="81328">MDTAAKARANMRFSNYANSIGFGEETLESLFPEGRRRIVGKQPATIMKMLRGPFSDYSGPARERVKTGRATLVPRGHYDVLQLSRSSGAAQVRGAFRLQALMTHPDRGGRTEDFHAVAAAFDVLSDSGKRAAYDQELEDTGNSDGLTEDGHDFAMDVEEDESAMDLEVKIETWRAMRTVLHKLLNSNLKKLSENLANQSTQVLQALFAWLLVACSPRAPGAGATDGGNGDESSRSGVAGIYKQKGGAYSAYIAWEKLKLRTYKTYSLPEVLDWHITLVQLKATALARLCQPDEETEEFQDVLLTEDELARAYQASPTMRLSFSSVLSYGTKRVVLPSTLNLGLATKMQFQARDILRRFRGDDLYKKTAALDKLKEEFNRRVVRQRNEQQKVEKTLLNAVHRELHKRSGKQGTVTQAPQMESARAELLKARVQWRQQAEMAMELRDALGLTHQETVQAVDTLKTSPEVLQIAKECISREVKKIHEAEVPAQAKRGREESKVSASEAKKPRNARTAQATVPCKGTSRWLPKGQEDLVLKCVLPFLDLKQRCLLAATSSRIHGEVVKQHKDFKYEKSLFMWSSGAIRKNETELQLLTRRLSKFLAAHPRNIVDLDLGSASLTMLEDKALQRAITGMQNLKDVVIPKTATSMRNSSFGQCLPRGTSTWSREEKASKTKTKQVMISTLQCQATFGKRISAAFGCVVMFVSELRDRAEKPDRRILQDWWSW</sequence>
<dbReference type="InterPro" id="IPR001623">
    <property type="entry name" value="DnaJ_domain"/>
</dbReference>
<dbReference type="PANTHER" id="PTHR43908">
    <property type="entry name" value="AT29763P-RELATED"/>
    <property type="match status" value="1"/>
</dbReference>
<evidence type="ECO:0000256" key="1">
    <source>
        <dbReference type="SAM" id="MobiDB-lite"/>
    </source>
</evidence>
<dbReference type="Proteomes" id="UP001642484">
    <property type="component" value="Unassembled WGS sequence"/>
</dbReference>
<reference evidence="3 4" key="1">
    <citation type="submission" date="2024-02" db="EMBL/GenBank/DDBJ databases">
        <authorList>
            <person name="Chen Y."/>
            <person name="Shah S."/>
            <person name="Dougan E. K."/>
            <person name="Thang M."/>
            <person name="Chan C."/>
        </authorList>
    </citation>
    <scope>NUCLEOTIDE SEQUENCE [LARGE SCALE GENOMIC DNA]</scope>
</reference>
<evidence type="ECO:0000313" key="4">
    <source>
        <dbReference type="Proteomes" id="UP001642484"/>
    </source>
</evidence>
<feature type="compositionally biased region" description="Basic and acidic residues" evidence="1">
    <location>
        <begin position="493"/>
        <end position="507"/>
    </location>
</feature>
<dbReference type="EMBL" id="CAXAMN010011780">
    <property type="protein sequence ID" value="CAK9036209.1"/>
    <property type="molecule type" value="Genomic_DNA"/>
</dbReference>
<gene>
    <name evidence="3" type="ORF">CCMP2556_LOCUS20191</name>
</gene>
<dbReference type="InterPro" id="IPR018253">
    <property type="entry name" value="DnaJ_domain_CS"/>
</dbReference>
<dbReference type="SUPFAM" id="SSF46565">
    <property type="entry name" value="Chaperone J-domain"/>
    <property type="match status" value="1"/>
</dbReference>
<feature type="domain" description="J" evidence="2">
    <location>
        <begin position="76"/>
        <end position="137"/>
    </location>
</feature>
<dbReference type="Gene3D" id="1.10.287.110">
    <property type="entry name" value="DnaJ domain"/>
    <property type="match status" value="1"/>
</dbReference>
<accession>A0ABP0LAM4</accession>
<name>A0ABP0LAM4_9DINO</name>
<keyword evidence="4" id="KW-1185">Reference proteome</keyword>
<protein>
    <recommendedName>
        <fullName evidence="2">J domain-containing protein</fullName>
    </recommendedName>
</protein>
<organism evidence="3 4">
    <name type="scientific">Durusdinium trenchii</name>
    <dbReference type="NCBI Taxonomy" id="1381693"/>
    <lineage>
        <taxon>Eukaryota</taxon>
        <taxon>Sar</taxon>
        <taxon>Alveolata</taxon>
        <taxon>Dinophyceae</taxon>
        <taxon>Suessiales</taxon>
        <taxon>Symbiodiniaceae</taxon>
        <taxon>Durusdinium</taxon>
    </lineage>
</organism>
<evidence type="ECO:0000313" key="3">
    <source>
        <dbReference type="EMBL" id="CAK9036209.1"/>
    </source>
</evidence>
<dbReference type="InterPro" id="IPR036869">
    <property type="entry name" value="J_dom_sf"/>
</dbReference>
<evidence type="ECO:0000259" key="2">
    <source>
        <dbReference type="PROSITE" id="PS50076"/>
    </source>
</evidence>
<proteinExistence type="predicted"/>
<dbReference type="CDD" id="cd06257">
    <property type="entry name" value="DnaJ"/>
    <property type="match status" value="1"/>
</dbReference>
<comment type="caution">
    <text evidence="3">The sequence shown here is derived from an EMBL/GenBank/DDBJ whole genome shotgun (WGS) entry which is preliminary data.</text>
</comment>
<dbReference type="Pfam" id="PF00226">
    <property type="entry name" value="DnaJ"/>
    <property type="match status" value="1"/>
</dbReference>
<dbReference type="SMART" id="SM00271">
    <property type="entry name" value="DnaJ"/>
    <property type="match status" value="1"/>
</dbReference>
<feature type="region of interest" description="Disordered" evidence="1">
    <location>
        <begin position="488"/>
        <end position="517"/>
    </location>
</feature>
<dbReference type="InterPro" id="IPR051100">
    <property type="entry name" value="DnaJ_subfamily_B/C"/>
</dbReference>